<proteinExistence type="predicted"/>
<comment type="caution">
    <text evidence="2">The sequence shown here is derived from an EMBL/GenBank/DDBJ whole genome shotgun (WGS) entry which is preliminary data.</text>
</comment>
<organism evidence="2 3">
    <name type="scientific">Phakopsora pachyrhizi</name>
    <name type="common">Asian soybean rust disease fungus</name>
    <dbReference type="NCBI Taxonomy" id="170000"/>
    <lineage>
        <taxon>Eukaryota</taxon>
        <taxon>Fungi</taxon>
        <taxon>Dikarya</taxon>
        <taxon>Basidiomycota</taxon>
        <taxon>Pucciniomycotina</taxon>
        <taxon>Pucciniomycetes</taxon>
        <taxon>Pucciniales</taxon>
        <taxon>Phakopsoraceae</taxon>
        <taxon>Phakopsora</taxon>
    </lineage>
</organism>
<dbReference type="EMBL" id="CALTRL010005688">
    <property type="protein sequence ID" value="CAH7684819.1"/>
    <property type="molecule type" value="Genomic_DNA"/>
</dbReference>
<name>A0AAV0BE95_PHAPC</name>
<dbReference type="Proteomes" id="UP001153365">
    <property type="component" value="Unassembled WGS sequence"/>
</dbReference>
<reference evidence="2" key="1">
    <citation type="submission" date="2022-06" db="EMBL/GenBank/DDBJ databases">
        <authorList>
            <consortium name="SYNGENTA / RWTH Aachen University"/>
        </authorList>
    </citation>
    <scope>NUCLEOTIDE SEQUENCE</scope>
</reference>
<evidence type="ECO:0000313" key="2">
    <source>
        <dbReference type="EMBL" id="CAH7684819.1"/>
    </source>
</evidence>
<gene>
    <name evidence="2" type="ORF">PPACK8108_LOCUS19246</name>
</gene>
<evidence type="ECO:0000256" key="1">
    <source>
        <dbReference type="SAM" id="MobiDB-lite"/>
    </source>
</evidence>
<keyword evidence="3" id="KW-1185">Reference proteome</keyword>
<feature type="region of interest" description="Disordered" evidence="1">
    <location>
        <begin position="48"/>
        <end position="68"/>
    </location>
</feature>
<accession>A0AAV0BE95</accession>
<sequence length="255" mass="29348">MSEGIITDPALIALDAALSQGSSSKMVFIPGGFAAGNRVDRMKLLSDSRAEQRVPIGSSRRSRASTKRAHTTLSEKVMIINFIKNNPSLDQAAVAKHFQQNGFPTLSQSTISRYIKDEERYRNLALDPSKWGSKKQKQPQFPQLENCMEFWYYQTLGKGNDPNLIQNLDALRQKWKDFENLLVMRRSKRVQLPYNLFDHFKEEIKRFRYPFDSRKSTPESVTSEIERIRLITNQYALEDILAMDEIGLAYSYANL</sequence>
<evidence type="ECO:0000313" key="3">
    <source>
        <dbReference type="Proteomes" id="UP001153365"/>
    </source>
</evidence>
<dbReference type="AlphaFoldDB" id="A0AAV0BE95"/>
<dbReference type="Gene3D" id="1.10.10.60">
    <property type="entry name" value="Homeodomain-like"/>
    <property type="match status" value="1"/>
</dbReference>
<protein>
    <submittedName>
        <fullName evidence="2">Expressed protein</fullName>
    </submittedName>
</protein>